<evidence type="ECO:0000313" key="2">
    <source>
        <dbReference type="EMBL" id="MBA2933028.1"/>
    </source>
</evidence>
<dbReference type="InterPro" id="IPR044855">
    <property type="entry name" value="CoA-Trfase_III_dom3_sf"/>
</dbReference>
<dbReference type="InterPro" id="IPR050483">
    <property type="entry name" value="CoA-transferase_III_domain"/>
</dbReference>
<sequence>MNAGALAGLKVVDISTIVAGGMASSMLADHGADVLKIEDPRAGDPARTLNPLKDGISLWHRVSGRNKTALSLNLGKPEGAEILLRLVKDADILIENFRPGTLEKWGLGWDKLKAANPKLVLLRISGFGQDGPYSNRPGFGTVAEGLSGLAMRTGPANGAPALASLPLADNITGLFGAFAVMFAIYNRDHGNGRGQMIDISLYEPLFRILEDQVLSFDQLGRIPQRMGNRLPGAAPRGAFETSDGRWIAIAVSSEKTAQRLLIAVGGEGLANDPRFNTNAERFRNADALEAIIADWIGAREADDVLGIFERGDVVAIELFDIAQIFQDPHVLARGNIIDVEDPTLGNARVPGVVPKFSETPGEVRHLSRPLGSDNDEVYRATLGFTAEQISALRANGVI</sequence>
<dbReference type="AlphaFoldDB" id="A0A838L619"/>
<comment type="caution">
    <text evidence="2">The sequence shown here is derived from an EMBL/GenBank/DDBJ whole genome shotgun (WGS) entry which is preliminary data.</text>
</comment>
<dbReference type="GO" id="GO:0008410">
    <property type="term" value="F:CoA-transferase activity"/>
    <property type="evidence" value="ECO:0007669"/>
    <property type="project" value="TreeGrafter"/>
</dbReference>
<dbReference type="Proteomes" id="UP000570166">
    <property type="component" value="Unassembled WGS sequence"/>
</dbReference>
<dbReference type="InterPro" id="IPR023606">
    <property type="entry name" value="CoA-Trfase_III_dom_1_sf"/>
</dbReference>
<reference evidence="2 3" key="1">
    <citation type="submission" date="2020-07" db="EMBL/GenBank/DDBJ databases">
        <authorList>
            <person name="Sun Q."/>
        </authorList>
    </citation>
    <scope>NUCLEOTIDE SEQUENCE [LARGE SCALE GENOMIC DNA]</scope>
    <source>
        <strain evidence="2 3">CGMCC 1.13654</strain>
    </source>
</reference>
<proteinExistence type="predicted"/>
<dbReference type="InterPro" id="IPR003673">
    <property type="entry name" value="CoA-Trfase_fam_III"/>
</dbReference>
<dbReference type="Gene3D" id="3.40.50.10540">
    <property type="entry name" value="Crotonobetainyl-coa:carnitine coa-transferase, domain 1"/>
    <property type="match status" value="1"/>
</dbReference>
<keyword evidence="1 2" id="KW-0808">Transferase</keyword>
<evidence type="ECO:0000256" key="1">
    <source>
        <dbReference type="ARBA" id="ARBA00022679"/>
    </source>
</evidence>
<name>A0A838L619_9SPHN</name>
<gene>
    <name evidence="2" type="ORF">HZF05_02850</name>
</gene>
<dbReference type="Gene3D" id="3.30.1540.10">
    <property type="entry name" value="formyl-coa transferase, domain 3"/>
    <property type="match status" value="1"/>
</dbReference>
<accession>A0A838L619</accession>
<organism evidence="2 3">
    <name type="scientific">Sphingomonas chungangi</name>
    <dbReference type="NCBI Taxonomy" id="2683589"/>
    <lineage>
        <taxon>Bacteria</taxon>
        <taxon>Pseudomonadati</taxon>
        <taxon>Pseudomonadota</taxon>
        <taxon>Alphaproteobacteria</taxon>
        <taxon>Sphingomonadales</taxon>
        <taxon>Sphingomonadaceae</taxon>
        <taxon>Sphingomonas</taxon>
    </lineage>
</organism>
<dbReference type="Pfam" id="PF02515">
    <property type="entry name" value="CoA_transf_3"/>
    <property type="match status" value="1"/>
</dbReference>
<dbReference type="PANTHER" id="PTHR48207:SF3">
    <property type="entry name" value="SUCCINATE--HYDROXYMETHYLGLUTARATE COA-TRANSFERASE"/>
    <property type="match status" value="1"/>
</dbReference>
<evidence type="ECO:0000313" key="3">
    <source>
        <dbReference type="Proteomes" id="UP000570166"/>
    </source>
</evidence>
<dbReference type="EMBL" id="JACEIB010000001">
    <property type="protein sequence ID" value="MBA2933028.1"/>
    <property type="molecule type" value="Genomic_DNA"/>
</dbReference>
<dbReference type="SUPFAM" id="SSF89796">
    <property type="entry name" value="CoA-transferase family III (CaiB/BaiF)"/>
    <property type="match status" value="1"/>
</dbReference>
<dbReference type="RefSeq" id="WP_160365088.1">
    <property type="nucleotide sequence ID" value="NZ_JACEIB010000001.1"/>
</dbReference>
<protein>
    <submittedName>
        <fullName evidence="2">CoA transferase</fullName>
    </submittedName>
</protein>
<dbReference type="PANTHER" id="PTHR48207">
    <property type="entry name" value="SUCCINATE--HYDROXYMETHYLGLUTARATE COA-TRANSFERASE"/>
    <property type="match status" value="1"/>
</dbReference>
<keyword evidence="3" id="KW-1185">Reference proteome</keyword>